<dbReference type="InterPro" id="IPR036890">
    <property type="entry name" value="HATPase_C_sf"/>
</dbReference>
<dbReference type="Pfam" id="PF07495">
    <property type="entry name" value="Y_Y_Y"/>
    <property type="match status" value="1"/>
</dbReference>
<dbReference type="InterPro" id="IPR003661">
    <property type="entry name" value="HisK_dim/P_dom"/>
</dbReference>
<name>A0A259TXP4_9BACT</name>
<evidence type="ECO:0000256" key="6">
    <source>
        <dbReference type="SAM" id="Phobius"/>
    </source>
</evidence>
<dbReference type="GO" id="GO:0005886">
    <property type="term" value="C:plasma membrane"/>
    <property type="evidence" value="ECO:0007669"/>
    <property type="project" value="TreeGrafter"/>
</dbReference>
<dbReference type="Proteomes" id="UP000216446">
    <property type="component" value="Unassembled WGS sequence"/>
</dbReference>
<dbReference type="InParanoid" id="A0A259TXP4"/>
<dbReference type="Gene3D" id="2.60.40.10">
    <property type="entry name" value="Immunoglobulins"/>
    <property type="match status" value="1"/>
</dbReference>
<dbReference type="Gene3D" id="3.30.565.10">
    <property type="entry name" value="Histidine kinase-like ATPase, C-terminal domain"/>
    <property type="match status" value="1"/>
</dbReference>
<dbReference type="CDD" id="cd16922">
    <property type="entry name" value="HATPase_EvgS-ArcB-TorS-like"/>
    <property type="match status" value="1"/>
</dbReference>
<dbReference type="PRINTS" id="PR00344">
    <property type="entry name" value="BCTRLSENSOR"/>
</dbReference>
<evidence type="ECO:0000256" key="1">
    <source>
        <dbReference type="ARBA" id="ARBA00000085"/>
    </source>
</evidence>
<dbReference type="EC" id="2.7.13.3" evidence="2"/>
<feature type="domain" description="Histidine kinase" evidence="7">
    <location>
        <begin position="198"/>
        <end position="412"/>
    </location>
</feature>
<evidence type="ECO:0000256" key="5">
    <source>
        <dbReference type="ARBA" id="ARBA00022777"/>
    </source>
</evidence>
<dbReference type="Pfam" id="PF00512">
    <property type="entry name" value="HisKA"/>
    <property type="match status" value="1"/>
</dbReference>
<evidence type="ECO:0000256" key="4">
    <source>
        <dbReference type="ARBA" id="ARBA00022679"/>
    </source>
</evidence>
<keyword evidence="6" id="KW-0812">Transmembrane</keyword>
<keyword evidence="6" id="KW-1133">Transmembrane helix</keyword>
<dbReference type="PANTHER" id="PTHR43047">
    <property type="entry name" value="TWO-COMPONENT HISTIDINE PROTEIN KINASE"/>
    <property type="match status" value="1"/>
</dbReference>
<dbReference type="InterPro" id="IPR011123">
    <property type="entry name" value="Y_Y_Y"/>
</dbReference>
<dbReference type="AlphaFoldDB" id="A0A259TXP4"/>
<dbReference type="InterPro" id="IPR036097">
    <property type="entry name" value="HisK_dim/P_sf"/>
</dbReference>
<dbReference type="PANTHER" id="PTHR43047:SF72">
    <property type="entry name" value="OSMOSENSING HISTIDINE PROTEIN KINASE SLN1"/>
    <property type="match status" value="1"/>
</dbReference>
<dbReference type="InterPro" id="IPR003594">
    <property type="entry name" value="HATPase_dom"/>
</dbReference>
<dbReference type="SMART" id="SM00388">
    <property type="entry name" value="HisKA"/>
    <property type="match status" value="1"/>
</dbReference>
<dbReference type="SUPFAM" id="SSF47384">
    <property type="entry name" value="Homodimeric domain of signal transducing histidine kinase"/>
    <property type="match status" value="1"/>
</dbReference>
<dbReference type="Gene3D" id="1.10.287.130">
    <property type="match status" value="1"/>
</dbReference>
<dbReference type="InterPro" id="IPR005467">
    <property type="entry name" value="His_kinase_dom"/>
</dbReference>
<dbReference type="Pfam" id="PF02518">
    <property type="entry name" value="HATPase_c"/>
    <property type="match status" value="1"/>
</dbReference>
<gene>
    <name evidence="8" type="ORF">BSZ36_05865</name>
</gene>
<dbReference type="SUPFAM" id="SSF55874">
    <property type="entry name" value="ATPase domain of HSP90 chaperone/DNA topoisomerase II/histidine kinase"/>
    <property type="match status" value="1"/>
</dbReference>
<feature type="transmembrane region" description="Helical" evidence="6">
    <location>
        <begin position="135"/>
        <end position="158"/>
    </location>
</feature>
<evidence type="ECO:0000256" key="2">
    <source>
        <dbReference type="ARBA" id="ARBA00012438"/>
    </source>
</evidence>
<evidence type="ECO:0000256" key="3">
    <source>
        <dbReference type="ARBA" id="ARBA00022553"/>
    </source>
</evidence>
<dbReference type="PROSITE" id="PS50109">
    <property type="entry name" value="HIS_KIN"/>
    <property type="match status" value="1"/>
</dbReference>
<dbReference type="InterPro" id="IPR013783">
    <property type="entry name" value="Ig-like_fold"/>
</dbReference>
<dbReference type="SMART" id="SM00387">
    <property type="entry name" value="HATPase_c"/>
    <property type="match status" value="1"/>
</dbReference>
<evidence type="ECO:0000313" key="8">
    <source>
        <dbReference type="EMBL" id="OZC02543.1"/>
    </source>
</evidence>
<protein>
    <recommendedName>
        <fullName evidence="2">histidine kinase</fullName>
        <ecNumber evidence="2">2.7.13.3</ecNumber>
    </recommendedName>
</protein>
<keyword evidence="5" id="KW-0418">Kinase</keyword>
<keyword evidence="3" id="KW-0597">Phosphoprotein</keyword>
<dbReference type="CDD" id="cd00082">
    <property type="entry name" value="HisKA"/>
    <property type="match status" value="1"/>
</dbReference>
<keyword evidence="6" id="KW-0472">Membrane</keyword>
<keyword evidence="9" id="KW-1185">Reference proteome</keyword>
<organism evidence="8 9">
    <name type="scientific">Rubricoccus marinus</name>
    <dbReference type="NCBI Taxonomy" id="716817"/>
    <lineage>
        <taxon>Bacteria</taxon>
        <taxon>Pseudomonadati</taxon>
        <taxon>Rhodothermota</taxon>
        <taxon>Rhodothermia</taxon>
        <taxon>Rhodothermales</taxon>
        <taxon>Rubricoccaceae</taxon>
        <taxon>Rubricoccus</taxon>
    </lineage>
</organism>
<dbReference type="InterPro" id="IPR004358">
    <property type="entry name" value="Sig_transdc_His_kin-like_C"/>
</dbReference>
<keyword evidence="4" id="KW-0808">Transferase</keyword>
<sequence length="428" mass="46103">MDVLDDEGTLWVSTASGLLRLTGSGSGRYAAVPSARVNAIEADEDIPFTSRSATVPYGQTVRFRFAATAFQDPARTLYSTQLVGHDDVRSAWRDERFREYTNLSPGTYVFRVDALSAQGIRARPAVVTVTVPAPWYLSVWAAMLATLFAGLAVAAIAWSTSRHHRLRADGERLRADELDRLNAQLRHADELKDSMLANTSHELRTPLTAILGFSEILTDHDDEEVQELADHMLSAGNRLLHTVNDLLDVARLRSGKVDLSPVEVDVARVARRVVAELAPLASQKGLALAVVPAGLSVIAMLDPDAFARVVTNLVSNGIKFTDRGSVTVSIDASEGDVRLQVTDTGRGIDAEFLPRLFQTFEQESTGYGRSAEGSGLGMAITGQLVDLMGGTIAVESELNKGTTIRVRIPAEATTGPSDPHRVDAASVS</sequence>
<accession>A0A259TXP4</accession>
<dbReference type="GO" id="GO:0009927">
    <property type="term" value="F:histidine phosphotransfer kinase activity"/>
    <property type="evidence" value="ECO:0007669"/>
    <property type="project" value="TreeGrafter"/>
</dbReference>
<dbReference type="EMBL" id="MQWB01000001">
    <property type="protein sequence ID" value="OZC02543.1"/>
    <property type="molecule type" value="Genomic_DNA"/>
</dbReference>
<comment type="catalytic activity">
    <reaction evidence="1">
        <text>ATP + protein L-histidine = ADP + protein N-phospho-L-histidine.</text>
        <dbReference type="EC" id="2.7.13.3"/>
    </reaction>
</comment>
<evidence type="ECO:0000313" key="9">
    <source>
        <dbReference type="Proteomes" id="UP000216446"/>
    </source>
</evidence>
<comment type="caution">
    <text evidence="8">The sequence shown here is derived from an EMBL/GenBank/DDBJ whole genome shotgun (WGS) entry which is preliminary data.</text>
</comment>
<proteinExistence type="predicted"/>
<reference evidence="8 9" key="1">
    <citation type="submission" date="2016-11" db="EMBL/GenBank/DDBJ databases">
        <title>Study of marine rhodopsin-containing bacteria.</title>
        <authorList>
            <person name="Yoshizawa S."/>
            <person name="Kumagai Y."/>
            <person name="Kogure K."/>
        </authorList>
    </citation>
    <scope>NUCLEOTIDE SEQUENCE [LARGE SCALE GENOMIC DNA]</scope>
    <source>
        <strain evidence="8 9">SG-29</strain>
    </source>
</reference>
<evidence type="ECO:0000259" key="7">
    <source>
        <dbReference type="PROSITE" id="PS50109"/>
    </source>
</evidence>
<dbReference type="GO" id="GO:0000155">
    <property type="term" value="F:phosphorelay sensor kinase activity"/>
    <property type="evidence" value="ECO:0007669"/>
    <property type="project" value="InterPro"/>
</dbReference>